<dbReference type="InterPro" id="IPR026265">
    <property type="entry name" value="LptC"/>
</dbReference>
<gene>
    <name evidence="3" type="ORF">DC28_08650</name>
</gene>
<evidence type="ECO:0000256" key="2">
    <source>
        <dbReference type="SAM" id="SignalP"/>
    </source>
</evidence>
<dbReference type="AlphaFoldDB" id="A0A098QVN4"/>
<dbReference type="STRING" id="1480694.DC28_08650"/>
<protein>
    <recommendedName>
        <fullName evidence="5">LPS export ABC transporter periplasmic protein LptC</fullName>
    </recommendedName>
</protein>
<dbReference type="Gene3D" id="2.60.450.10">
    <property type="entry name" value="Lipopolysaccharide (LPS) transport protein A like domain"/>
    <property type="match status" value="1"/>
</dbReference>
<dbReference type="EMBL" id="JNUP01000064">
    <property type="protein sequence ID" value="KGE71880.1"/>
    <property type="molecule type" value="Genomic_DNA"/>
</dbReference>
<organism evidence="3 4">
    <name type="scientific">Spirochaeta lutea</name>
    <dbReference type="NCBI Taxonomy" id="1480694"/>
    <lineage>
        <taxon>Bacteria</taxon>
        <taxon>Pseudomonadati</taxon>
        <taxon>Spirochaetota</taxon>
        <taxon>Spirochaetia</taxon>
        <taxon>Spirochaetales</taxon>
        <taxon>Spirochaetaceae</taxon>
        <taxon>Spirochaeta</taxon>
    </lineage>
</organism>
<feature type="signal peptide" evidence="2">
    <location>
        <begin position="1"/>
        <end position="34"/>
    </location>
</feature>
<feature type="chain" id="PRO_5001946369" description="LPS export ABC transporter periplasmic protein LptC" evidence="2">
    <location>
        <begin position="35"/>
        <end position="209"/>
    </location>
</feature>
<comment type="caution">
    <text evidence="3">The sequence shown here is derived from an EMBL/GenBank/DDBJ whole genome shotgun (WGS) entry which is preliminary data.</text>
</comment>
<dbReference type="InterPro" id="IPR010664">
    <property type="entry name" value="LipoPS_assembly_LptC-rel"/>
</dbReference>
<feature type="compositionally biased region" description="Acidic residues" evidence="1">
    <location>
        <begin position="199"/>
        <end position="209"/>
    </location>
</feature>
<dbReference type="Proteomes" id="UP000029692">
    <property type="component" value="Unassembled WGS sequence"/>
</dbReference>
<keyword evidence="2" id="KW-0732">Signal</keyword>
<evidence type="ECO:0000256" key="1">
    <source>
        <dbReference type="SAM" id="MobiDB-lite"/>
    </source>
</evidence>
<dbReference type="RefSeq" id="WP_037547722.1">
    <property type="nucleotide sequence ID" value="NZ_JNUP01000064.1"/>
</dbReference>
<dbReference type="PROSITE" id="PS51257">
    <property type="entry name" value="PROKAR_LIPOPROTEIN"/>
    <property type="match status" value="1"/>
</dbReference>
<reference evidence="3 4" key="1">
    <citation type="submission" date="2014-05" db="EMBL/GenBank/DDBJ databases">
        <title>De novo Genome Sequence of Spirocheata sp.</title>
        <authorList>
            <person name="Shivani Y."/>
            <person name="Subhash Y."/>
            <person name="Tushar L."/>
            <person name="Sasikala C."/>
            <person name="Ramana C.V."/>
        </authorList>
    </citation>
    <scope>NUCLEOTIDE SEQUENCE [LARGE SCALE GENOMIC DNA]</scope>
    <source>
        <strain evidence="3 4">JC230</strain>
    </source>
</reference>
<dbReference type="GO" id="GO:0005886">
    <property type="term" value="C:plasma membrane"/>
    <property type="evidence" value="ECO:0007669"/>
    <property type="project" value="InterPro"/>
</dbReference>
<dbReference type="eggNOG" id="ENOG502ZJMD">
    <property type="taxonomic scope" value="Bacteria"/>
</dbReference>
<dbReference type="NCBIfam" id="TIGR04409">
    <property type="entry name" value="LptC_YrbK"/>
    <property type="match status" value="1"/>
</dbReference>
<evidence type="ECO:0000313" key="4">
    <source>
        <dbReference type="Proteomes" id="UP000029692"/>
    </source>
</evidence>
<feature type="region of interest" description="Disordered" evidence="1">
    <location>
        <begin position="189"/>
        <end position="209"/>
    </location>
</feature>
<proteinExistence type="predicted"/>
<dbReference type="Pfam" id="PF06835">
    <property type="entry name" value="LptC"/>
    <property type="match status" value="1"/>
</dbReference>
<keyword evidence="4" id="KW-1185">Reference proteome</keyword>
<name>A0A098QVN4_9SPIO</name>
<dbReference type="GO" id="GO:0015221">
    <property type="term" value="F:lipopolysaccharide transmembrane transporter activity"/>
    <property type="evidence" value="ECO:0007669"/>
    <property type="project" value="InterPro"/>
</dbReference>
<evidence type="ECO:0008006" key="5">
    <source>
        <dbReference type="Google" id="ProtNLM"/>
    </source>
</evidence>
<accession>A0A098QVN4</accession>
<evidence type="ECO:0000313" key="3">
    <source>
        <dbReference type="EMBL" id="KGE71880.1"/>
    </source>
</evidence>
<sequence length="209" mass="23347">MITRGVNKNIQIRTQPRKPLALLLLLAMGLTTQACRLDYGADVEADSLSDQVPDIEVTAFRQNIYRNNSLLLRLEADHSRSYASRNLRELEGVRFEEYSLKGEVVSYGHADFATLFTDTEDVELQGNIVVYSDQEGAEVTGEYFYWSDSNRMITSLSDQEVQVVTDDGDRIQGRGFAADLTEKSIRFSGGVSGEVQAQEQDESSNDATE</sequence>
<dbReference type="OrthoDB" id="360865at2"/>